<organism evidence="7">
    <name type="scientific">marine sediment metagenome</name>
    <dbReference type="NCBI Taxonomy" id="412755"/>
    <lineage>
        <taxon>unclassified sequences</taxon>
        <taxon>metagenomes</taxon>
        <taxon>ecological metagenomes</taxon>
    </lineage>
</organism>
<dbReference type="AlphaFoldDB" id="X0XCV4"/>
<keyword evidence="4" id="KW-0548">Nucleotidyltransferase</keyword>
<dbReference type="Gene3D" id="3.90.1110.10">
    <property type="entry name" value="RNA polymerase Rpb2, domain 2"/>
    <property type="match status" value="1"/>
</dbReference>
<dbReference type="SUPFAM" id="SSF64484">
    <property type="entry name" value="beta and beta-prime subunits of DNA dependent RNA-polymerase"/>
    <property type="match status" value="1"/>
</dbReference>
<dbReference type="GO" id="GO:0003677">
    <property type="term" value="F:DNA binding"/>
    <property type="evidence" value="ECO:0007669"/>
    <property type="project" value="InterPro"/>
</dbReference>
<keyword evidence="2" id="KW-0240">DNA-directed RNA polymerase</keyword>
<dbReference type="Gene3D" id="3.90.1100.10">
    <property type="match status" value="1"/>
</dbReference>
<dbReference type="InterPro" id="IPR007644">
    <property type="entry name" value="RNA_pol_bsu_protrusion"/>
</dbReference>
<keyword evidence="5" id="KW-0804">Transcription</keyword>
<evidence type="ECO:0000256" key="4">
    <source>
        <dbReference type="ARBA" id="ARBA00022695"/>
    </source>
</evidence>
<dbReference type="EC" id="2.7.7.6" evidence="1"/>
<keyword evidence="3" id="KW-0808">Transferase</keyword>
<dbReference type="InterPro" id="IPR037034">
    <property type="entry name" value="RNA_pol_Rpb2_2_sf"/>
</dbReference>
<dbReference type="GO" id="GO:0003899">
    <property type="term" value="F:DNA-directed RNA polymerase activity"/>
    <property type="evidence" value="ECO:0007669"/>
    <property type="project" value="UniProtKB-EC"/>
</dbReference>
<dbReference type="GO" id="GO:0006351">
    <property type="term" value="P:DNA-templated transcription"/>
    <property type="evidence" value="ECO:0007669"/>
    <property type="project" value="InterPro"/>
</dbReference>
<evidence type="ECO:0000259" key="6">
    <source>
        <dbReference type="Pfam" id="PF04563"/>
    </source>
</evidence>
<dbReference type="GO" id="GO:0000428">
    <property type="term" value="C:DNA-directed RNA polymerase complex"/>
    <property type="evidence" value="ECO:0007669"/>
    <property type="project" value="UniProtKB-KW"/>
</dbReference>
<reference evidence="7" key="1">
    <citation type="journal article" date="2014" name="Front. Microbiol.">
        <title>High frequency of phylogenetically diverse reductive dehalogenase-homologous genes in deep subseafloor sedimentary metagenomes.</title>
        <authorList>
            <person name="Kawai M."/>
            <person name="Futagami T."/>
            <person name="Toyoda A."/>
            <person name="Takaki Y."/>
            <person name="Nishi S."/>
            <person name="Hori S."/>
            <person name="Arai W."/>
            <person name="Tsubouchi T."/>
            <person name="Morono Y."/>
            <person name="Uchiyama I."/>
            <person name="Ito T."/>
            <person name="Fujiyama A."/>
            <person name="Inagaki F."/>
            <person name="Takami H."/>
        </authorList>
    </citation>
    <scope>NUCLEOTIDE SEQUENCE</scope>
    <source>
        <strain evidence="7">Expedition CK06-06</strain>
    </source>
</reference>
<evidence type="ECO:0000256" key="1">
    <source>
        <dbReference type="ARBA" id="ARBA00012418"/>
    </source>
</evidence>
<protein>
    <recommendedName>
        <fullName evidence="1">DNA-directed RNA polymerase</fullName>
        <ecNumber evidence="1">2.7.7.6</ecNumber>
    </recommendedName>
</protein>
<feature type="non-terminal residue" evidence="7">
    <location>
        <position position="184"/>
    </location>
</feature>
<evidence type="ECO:0000256" key="3">
    <source>
        <dbReference type="ARBA" id="ARBA00022679"/>
    </source>
</evidence>
<evidence type="ECO:0000256" key="2">
    <source>
        <dbReference type="ARBA" id="ARBA00022478"/>
    </source>
</evidence>
<accession>X0XCV4</accession>
<dbReference type="EMBL" id="BARS01041641">
    <property type="protein sequence ID" value="GAG34453.1"/>
    <property type="molecule type" value="Genomic_DNA"/>
</dbReference>
<name>X0XCV4_9ZZZZ</name>
<feature type="domain" description="RNA polymerase beta subunit protrusion" evidence="6">
    <location>
        <begin position="19"/>
        <end position="137"/>
    </location>
</feature>
<dbReference type="Pfam" id="PF04563">
    <property type="entry name" value="RNA_pol_Rpb2_1"/>
    <property type="match status" value="1"/>
</dbReference>
<gene>
    <name evidence="7" type="ORF">S01H1_63299</name>
</gene>
<evidence type="ECO:0000256" key="5">
    <source>
        <dbReference type="ARBA" id="ARBA00023163"/>
    </source>
</evidence>
<proteinExistence type="predicted"/>
<evidence type="ECO:0000313" key="7">
    <source>
        <dbReference type="EMBL" id="GAG34453.1"/>
    </source>
</evidence>
<sequence length="184" mass="20941">MIKRTNFGKLVDIVDPPDLIEVQTSSYRKFLQLNVAQNRRKASGLQGVFKQIFPIESYDGRCVLDFVKYDLGSPKADVLACLTEGETYAAPLHVTFRLKEGEEVREEAVYMGEIPLMADQGSFVINGAERVVVSQLHRSPGMCFEKSIHPNGTILYSFRIIPDRGSWIEVQFDTSDNLWMYLDR</sequence>
<comment type="caution">
    <text evidence="7">The sequence shown here is derived from an EMBL/GenBank/DDBJ whole genome shotgun (WGS) entry which is preliminary data.</text>
</comment>